<name>A0A448HIU0_9ACTO</name>
<feature type="region of interest" description="Disordered" evidence="1">
    <location>
        <begin position="212"/>
        <end position="240"/>
    </location>
</feature>
<dbReference type="OrthoDB" id="3415124at2"/>
<feature type="region of interest" description="Disordered" evidence="1">
    <location>
        <begin position="681"/>
        <end position="715"/>
    </location>
</feature>
<feature type="region of interest" description="Disordered" evidence="1">
    <location>
        <begin position="138"/>
        <end position="167"/>
    </location>
</feature>
<organism evidence="3 4">
    <name type="scientific">Actinomyces howellii</name>
    <dbReference type="NCBI Taxonomy" id="52771"/>
    <lineage>
        <taxon>Bacteria</taxon>
        <taxon>Bacillati</taxon>
        <taxon>Actinomycetota</taxon>
        <taxon>Actinomycetes</taxon>
        <taxon>Actinomycetales</taxon>
        <taxon>Actinomycetaceae</taxon>
        <taxon>Actinomyces</taxon>
    </lineage>
</organism>
<feature type="compositionally biased region" description="Pro residues" evidence="1">
    <location>
        <begin position="141"/>
        <end position="152"/>
    </location>
</feature>
<dbReference type="Pfam" id="PF13625">
    <property type="entry name" value="Helicase_C_3"/>
    <property type="match status" value="1"/>
</dbReference>
<gene>
    <name evidence="3" type="ORF">NCTC11636_02084</name>
</gene>
<proteinExistence type="predicted"/>
<feature type="compositionally biased region" description="Polar residues" evidence="1">
    <location>
        <begin position="158"/>
        <end position="167"/>
    </location>
</feature>
<keyword evidence="4" id="KW-1185">Reference proteome</keyword>
<reference evidence="3 4" key="1">
    <citation type="submission" date="2018-12" db="EMBL/GenBank/DDBJ databases">
        <authorList>
            <consortium name="Pathogen Informatics"/>
        </authorList>
    </citation>
    <scope>NUCLEOTIDE SEQUENCE [LARGE SCALE GENOMIC DNA]</scope>
    <source>
        <strain evidence="3 4">NCTC11636</strain>
    </source>
</reference>
<feature type="compositionally biased region" description="Gly residues" evidence="1">
    <location>
        <begin position="212"/>
        <end position="228"/>
    </location>
</feature>
<dbReference type="InterPro" id="IPR032830">
    <property type="entry name" value="XPB/Ssl2_N"/>
</dbReference>
<dbReference type="KEGG" id="ahw:NCTC11636_02084"/>
<dbReference type="AlphaFoldDB" id="A0A448HIU0"/>
<dbReference type="Proteomes" id="UP000266895">
    <property type="component" value="Chromosome"/>
</dbReference>
<evidence type="ECO:0000313" key="4">
    <source>
        <dbReference type="Proteomes" id="UP000266895"/>
    </source>
</evidence>
<accession>A0A448HIU0</accession>
<evidence type="ECO:0000256" key="1">
    <source>
        <dbReference type="SAM" id="MobiDB-lite"/>
    </source>
</evidence>
<protein>
    <recommendedName>
        <fullName evidence="2">Helicase XPB/Ssl2 N-terminal domain-containing protein</fullName>
    </recommendedName>
</protein>
<dbReference type="EMBL" id="LR134350">
    <property type="protein sequence ID" value="VEG29522.1"/>
    <property type="molecule type" value="Genomic_DNA"/>
</dbReference>
<feature type="compositionally biased region" description="Low complexity" evidence="1">
    <location>
        <begin position="229"/>
        <end position="239"/>
    </location>
</feature>
<evidence type="ECO:0000313" key="3">
    <source>
        <dbReference type="EMBL" id="VEG29522.1"/>
    </source>
</evidence>
<sequence length="811" mass="82822">MSQKDPGRGDARVPAADVAQLAAHLAALPDEAVVALLAARPDLASPPSASFTALAARAGARPSVEAALAGLDAVELAVAEAVLALGSRQAPELATALGVEEHDAARSLARLEDLALLIGAGPVQGLVDAVGPYPLGLGPSACPPPQTLPEPLPETLQDPGSTPVQAGSLSPEAQAMLAALAWGPPVGTVRAGGRSAGVDELLARGWLVPAGTGAGPGQNAGPGQGAARGAGPRAQQPAADRTRLVMPREVSLALRGGRLTREPLTPPDPAALALVDPGSLASESTRAAEELVRLAAALLAEWGREGAPVLRAGGVGVRSLARTAEALDLEPGATATLIEMVAGAGLLGLDEAGTAWVPSTEAASWTEAGTPERWARLAAAWPASARTPWLVGSRSDNGALRPVLGDDVEAAWARSLRHRVLVLLAQLEQGRAATPTWVRAALRAARPRRPVPSGAVTAVLAEAAMLGLTGSGALSRAGRVLAEAASGAGRHDTTRGPVPGQEEADAAGLLLSLEAALAADLPAPVDTLLIQSDLTAIVPGRPGTALAALLERSAQVESRGGALTVRFTPDSVRAALDSGVGAPELVRALERFSPTGLPDALTVLIDDAARRHGSVRVREVSTVLRVPDPAVAAALVGDPRVAELRLVELAPGVVVSCVPAARVLRTLRGAGLAPVLEDAEGRRLLSPDGGAGRQTAPPPTRPGNEHSVRRPRPGGRELAGLVARLRSGQDEQDTQGDPAPATDPVHALALLRQAQSSRSRLRLRIVGHDGAVQDRSVRVLAVEPDRVRLADVLRQTELTVAVHRIVSVEQA</sequence>
<evidence type="ECO:0000259" key="2">
    <source>
        <dbReference type="Pfam" id="PF13625"/>
    </source>
</evidence>
<feature type="domain" description="Helicase XPB/Ssl2 N-terminal" evidence="2">
    <location>
        <begin position="528"/>
        <end position="650"/>
    </location>
</feature>
<dbReference type="RefSeq" id="WP_126383055.1">
    <property type="nucleotide sequence ID" value="NZ_LR134350.1"/>
</dbReference>